<feature type="region of interest" description="Disordered" evidence="5">
    <location>
        <begin position="151"/>
        <end position="223"/>
    </location>
</feature>
<feature type="compositionally biased region" description="Basic and acidic residues" evidence="5">
    <location>
        <begin position="82"/>
        <end position="92"/>
    </location>
</feature>
<evidence type="ECO:0000313" key="11">
    <source>
        <dbReference type="Proteomes" id="UP000011087"/>
    </source>
</evidence>
<dbReference type="eggNOG" id="KOG1894">
    <property type="taxonomic scope" value="Eukaryota"/>
</dbReference>
<dbReference type="OrthoDB" id="348201at2759"/>
<dbReference type="EnsemblProtists" id="EKX46681">
    <property type="protein sequence ID" value="EKX46681"/>
    <property type="gene ID" value="GUITHDRAFT_138056"/>
</dbReference>
<dbReference type="HOGENOM" id="CLU_246074_0_0_1"/>
<dbReference type="Pfam" id="PF08621">
    <property type="entry name" value="RPAP1_N"/>
    <property type="match status" value="1"/>
</dbReference>
<dbReference type="STRING" id="905079.L1JDT6"/>
<feature type="region of interest" description="Disordered" evidence="5">
    <location>
        <begin position="838"/>
        <end position="857"/>
    </location>
</feature>
<dbReference type="Pfam" id="PF08620">
    <property type="entry name" value="RPAP1_C"/>
    <property type="match status" value="1"/>
</dbReference>
<gene>
    <name evidence="9" type="ORF">GUITHDRAFT_138056</name>
</gene>
<dbReference type="KEGG" id="gtt:GUITHDRAFT_138056"/>
<keyword evidence="3" id="KW-0804">Transcription</keyword>
<evidence type="ECO:0000256" key="3">
    <source>
        <dbReference type="ARBA" id="ARBA00023163"/>
    </source>
</evidence>
<evidence type="ECO:0000256" key="2">
    <source>
        <dbReference type="ARBA" id="ARBA00009953"/>
    </source>
</evidence>
<evidence type="ECO:0000313" key="10">
    <source>
        <dbReference type="EnsemblProtists" id="EKX46681"/>
    </source>
</evidence>
<feature type="compositionally biased region" description="Basic and acidic residues" evidence="5">
    <location>
        <begin position="103"/>
        <end position="117"/>
    </location>
</feature>
<accession>L1JDT6</accession>
<comment type="subcellular location">
    <subcellularLocation>
        <location evidence="1">Nucleus</location>
    </subcellularLocation>
</comment>
<dbReference type="Pfam" id="PF25766">
    <property type="entry name" value="TPR_RPAP1"/>
    <property type="match status" value="1"/>
</dbReference>
<dbReference type="PANTHER" id="PTHR21483:SF18">
    <property type="entry name" value="RNA POLYMERASE II-ASSOCIATED PROTEIN 1"/>
    <property type="match status" value="1"/>
</dbReference>
<sequence>MQQEVDDGEEEEEEEEQEEMGGWRQAAIRRKALMMKPVGKTIAPSSVMKKLMLNDTSEESLLRQQQKFFETKGTPAATVVRKKQEEQIEPAKKLSKFAQQRRSQKEREGTAEHERKPSAPSASPMGGVMDMKIIEKNTSNFVPAAPSLRTTPYPIASHRSVQPEHPVAESCTSEVQERAAQADPGPSMDSRKSGKSVRWSQEGAAEPSKGLPSAAEIESESRKILQGMSEEEKTLMRREIEASVDPELLAMIRRRAESKKQSKSEAGKEVAAVAPALPKFVKEGMAEGLFCNLPEPSEEDIAKMQWMGDLDEDEEHKVVGDSMEGDDEVERSKRFAQELASKDVGDLRFDFDGNLMAPSQKISVQEGLHHHGDKPSEAGYTVAELIRLCRSSFAGQRSIAMKTLSSIFRRIAKAGVKTSLLLHHLLQNGAAVVIRCGMDDKNVTYLLESLRAAVHLCIASVLSLKQEEENGSSNAREDEEYGVSGSSWMGWTFLQSKDVLEVQYVSIQYREREIFFTQTARQASLVAQSNLASKDKSTSKSKASFGSLSADAEEEQLLAEQSIAQADPIVGLVNMQTLPKIVALMQTAQNLNLQVLLLQLLALFSQHSTGCCEQVHNTPGLLDLLYAHVGALPASSSTKRAEEEKQQIRVVLLSLRIVRLLCQSSRTICLSLLQSGIFELMKQHLLPSETAGTQHATVLHTFSGQKISWTAGKCAIAEEALSCWTVCLSYGIGGDSFADFSILLQTFVGSFAGAKDSSSCLEWLREEVQEQEEGKGKKRRSCHRTMLASRSLVVVEEAIILAASQLGVSWAHIMPWLEVCQEVGGVVMNRLLLLLRRPPSSSSPSSRNDNTTTSNLKTERILSGEMNSLFVLLTQVFHVLSSYFSCLVRDEKICVADAVDVADKSFVTLLGDQEMGGSEHAELLSVVFEQSYGNNKLDEETSHVVHNFMHSCLRFLNSIALVVEISCSPDCASSKSRSLAQDFLVKHAARFGSSQGPLPLPRFSSTLSQEEVQRDERSRRLVQLLRAFHSQHGDSLKRCLEDADSLISRDFSLSHRSKLFLLTELMTWFSSPSSWLEDDDVHVDGTSRLECVREGARVLTSAVRAGDEILLLPALEVMVAAAAEGKDADMAGVGRQLACMDSKEIAPSPRILFDFYADWLLNLLSSEGEGIVMLSRALWTRDSLRVLSLAHPWCSSFLPLQPDFLLQPLHAAQKQKNEAQDLHLLTPTMQRACVYTLGTLALLPREIVVGVKRATRKQKETEGRGAEEEETSRLSMHGIIFCDVISVYLLGNAIYMHQLTSSLMRRQLEDSLSPSWTSTLTSCDIVESLQQMQQHKSRHHPRELFIALAQQFAEDSYGDEEFAQVLLLSLQVKFPSEWRARVLEILSPFLLRMLRPKRDGVPGGVRRYLFPRETSFEITEDNNPFLFYYCLHHLSMHLFRWGQEERERKGSIRDPRFLRRLILTSSPGLYHKVLSFQLPACRTEEQQDDENFIEHIVPLLQGLKSQSSVLPSDFSSSSLGRQVIQVCAEEETCYSKLAGDRSPLAEEVHRQMERARIC</sequence>
<evidence type="ECO:0000259" key="8">
    <source>
        <dbReference type="Pfam" id="PF25766"/>
    </source>
</evidence>
<dbReference type="PANTHER" id="PTHR21483">
    <property type="entry name" value="RNA POLYMERASE II-ASSOCIATED PROTEIN 1"/>
    <property type="match status" value="1"/>
</dbReference>
<keyword evidence="4" id="KW-0539">Nucleus</keyword>
<reference evidence="10" key="3">
    <citation type="submission" date="2015-06" db="UniProtKB">
        <authorList>
            <consortium name="EnsemblProtists"/>
        </authorList>
    </citation>
    <scope>IDENTIFICATION</scope>
</reference>
<dbReference type="Proteomes" id="UP000011087">
    <property type="component" value="Unassembled WGS sequence"/>
</dbReference>
<protein>
    <recommendedName>
        <fullName evidence="12">RNA polymerase II-associated protein 1 C-terminal domain-containing protein</fullName>
    </recommendedName>
</protein>
<feature type="domain" description="RPAP1 N-terminal" evidence="7">
    <location>
        <begin position="216"/>
        <end position="259"/>
    </location>
</feature>
<feature type="region of interest" description="Disordered" evidence="5">
    <location>
        <begin position="69"/>
        <end position="129"/>
    </location>
</feature>
<feature type="compositionally biased region" description="Acidic residues" evidence="5">
    <location>
        <begin position="1"/>
        <end position="19"/>
    </location>
</feature>
<feature type="domain" description="RPAP1/MINIYO-like TPR repeats" evidence="8">
    <location>
        <begin position="1281"/>
        <end position="1418"/>
    </location>
</feature>
<dbReference type="EMBL" id="JH992993">
    <property type="protein sequence ID" value="EKX46681.1"/>
    <property type="molecule type" value="Genomic_DNA"/>
</dbReference>
<evidence type="ECO:0000256" key="4">
    <source>
        <dbReference type="ARBA" id="ARBA00023242"/>
    </source>
</evidence>
<feature type="compositionally biased region" description="Low complexity" evidence="5">
    <location>
        <begin position="838"/>
        <end position="856"/>
    </location>
</feature>
<dbReference type="PaxDb" id="55529-EKX46681"/>
<evidence type="ECO:0000259" key="7">
    <source>
        <dbReference type="Pfam" id="PF08621"/>
    </source>
</evidence>
<organism evidence="9">
    <name type="scientific">Guillardia theta (strain CCMP2712)</name>
    <name type="common">Cryptophyte</name>
    <dbReference type="NCBI Taxonomy" id="905079"/>
    <lineage>
        <taxon>Eukaryota</taxon>
        <taxon>Cryptophyceae</taxon>
        <taxon>Pyrenomonadales</taxon>
        <taxon>Geminigeraceae</taxon>
        <taxon>Guillardia</taxon>
    </lineage>
</organism>
<feature type="region of interest" description="Disordered" evidence="5">
    <location>
        <begin position="1"/>
        <end position="26"/>
    </location>
</feature>
<keyword evidence="11" id="KW-1185">Reference proteome</keyword>
<evidence type="ECO:0000313" key="9">
    <source>
        <dbReference type="EMBL" id="EKX46681.1"/>
    </source>
</evidence>
<evidence type="ECO:0000256" key="1">
    <source>
        <dbReference type="ARBA" id="ARBA00004123"/>
    </source>
</evidence>
<evidence type="ECO:0000256" key="5">
    <source>
        <dbReference type="SAM" id="MobiDB-lite"/>
    </source>
</evidence>
<dbReference type="InterPro" id="IPR039913">
    <property type="entry name" value="RPAP1/Rba50"/>
</dbReference>
<reference evidence="11" key="2">
    <citation type="submission" date="2012-11" db="EMBL/GenBank/DDBJ databases">
        <authorList>
            <person name="Kuo A."/>
            <person name="Curtis B.A."/>
            <person name="Tanifuji G."/>
            <person name="Burki F."/>
            <person name="Gruber A."/>
            <person name="Irimia M."/>
            <person name="Maruyama S."/>
            <person name="Arias M.C."/>
            <person name="Ball S.G."/>
            <person name="Gile G.H."/>
            <person name="Hirakawa Y."/>
            <person name="Hopkins J.F."/>
            <person name="Rensing S.A."/>
            <person name="Schmutz J."/>
            <person name="Symeonidi A."/>
            <person name="Elias M."/>
            <person name="Eveleigh R.J."/>
            <person name="Herman E.K."/>
            <person name="Klute M.J."/>
            <person name="Nakayama T."/>
            <person name="Obornik M."/>
            <person name="Reyes-Prieto A."/>
            <person name="Armbrust E.V."/>
            <person name="Aves S.J."/>
            <person name="Beiko R.G."/>
            <person name="Coutinho P."/>
            <person name="Dacks J.B."/>
            <person name="Durnford D.G."/>
            <person name="Fast N.M."/>
            <person name="Green B.R."/>
            <person name="Grisdale C."/>
            <person name="Hempe F."/>
            <person name="Henrissat B."/>
            <person name="Hoppner M.P."/>
            <person name="Ishida K.-I."/>
            <person name="Kim E."/>
            <person name="Koreny L."/>
            <person name="Kroth P.G."/>
            <person name="Liu Y."/>
            <person name="Malik S.-B."/>
            <person name="Maier U.G."/>
            <person name="McRose D."/>
            <person name="Mock T."/>
            <person name="Neilson J.A."/>
            <person name="Onodera N.T."/>
            <person name="Poole A.M."/>
            <person name="Pritham E.J."/>
            <person name="Richards T.A."/>
            <person name="Rocap G."/>
            <person name="Roy S.W."/>
            <person name="Sarai C."/>
            <person name="Schaack S."/>
            <person name="Shirato S."/>
            <person name="Slamovits C.H."/>
            <person name="Spencer D.F."/>
            <person name="Suzuki S."/>
            <person name="Worden A.Z."/>
            <person name="Zauner S."/>
            <person name="Barry K."/>
            <person name="Bell C."/>
            <person name="Bharti A.K."/>
            <person name="Crow J.A."/>
            <person name="Grimwood J."/>
            <person name="Kramer R."/>
            <person name="Lindquist E."/>
            <person name="Lucas S."/>
            <person name="Salamov A."/>
            <person name="McFadden G.I."/>
            <person name="Lane C.E."/>
            <person name="Keeling P.J."/>
            <person name="Gray M.W."/>
            <person name="Grigoriev I.V."/>
            <person name="Archibald J.M."/>
        </authorList>
    </citation>
    <scope>NUCLEOTIDE SEQUENCE</scope>
    <source>
        <strain evidence="11">CCMP2712</strain>
    </source>
</reference>
<dbReference type="InterPro" id="IPR013930">
    <property type="entry name" value="RPAP1_N"/>
</dbReference>
<evidence type="ECO:0008006" key="12">
    <source>
        <dbReference type="Google" id="ProtNLM"/>
    </source>
</evidence>
<dbReference type="InterPro" id="IPR013929">
    <property type="entry name" value="RPAP1_C"/>
</dbReference>
<dbReference type="RefSeq" id="XP_005833661.1">
    <property type="nucleotide sequence ID" value="XM_005833604.1"/>
</dbReference>
<evidence type="ECO:0000259" key="6">
    <source>
        <dbReference type="Pfam" id="PF08620"/>
    </source>
</evidence>
<reference evidence="9 11" key="1">
    <citation type="journal article" date="2012" name="Nature">
        <title>Algal genomes reveal evolutionary mosaicism and the fate of nucleomorphs.</title>
        <authorList>
            <consortium name="DOE Joint Genome Institute"/>
            <person name="Curtis B.A."/>
            <person name="Tanifuji G."/>
            <person name="Burki F."/>
            <person name="Gruber A."/>
            <person name="Irimia M."/>
            <person name="Maruyama S."/>
            <person name="Arias M.C."/>
            <person name="Ball S.G."/>
            <person name="Gile G.H."/>
            <person name="Hirakawa Y."/>
            <person name="Hopkins J.F."/>
            <person name="Kuo A."/>
            <person name="Rensing S.A."/>
            <person name="Schmutz J."/>
            <person name="Symeonidi A."/>
            <person name="Elias M."/>
            <person name="Eveleigh R.J."/>
            <person name="Herman E.K."/>
            <person name="Klute M.J."/>
            <person name="Nakayama T."/>
            <person name="Obornik M."/>
            <person name="Reyes-Prieto A."/>
            <person name="Armbrust E.V."/>
            <person name="Aves S.J."/>
            <person name="Beiko R.G."/>
            <person name="Coutinho P."/>
            <person name="Dacks J.B."/>
            <person name="Durnford D.G."/>
            <person name="Fast N.M."/>
            <person name="Green B.R."/>
            <person name="Grisdale C.J."/>
            <person name="Hempel F."/>
            <person name="Henrissat B."/>
            <person name="Hoppner M.P."/>
            <person name="Ishida K."/>
            <person name="Kim E."/>
            <person name="Koreny L."/>
            <person name="Kroth P.G."/>
            <person name="Liu Y."/>
            <person name="Malik S.B."/>
            <person name="Maier U.G."/>
            <person name="McRose D."/>
            <person name="Mock T."/>
            <person name="Neilson J.A."/>
            <person name="Onodera N.T."/>
            <person name="Poole A.M."/>
            <person name="Pritham E.J."/>
            <person name="Richards T.A."/>
            <person name="Rocap G."/>
            <person name="Roy S.W."/>
            <person name="Sarai C."/>
            <person name="Schaack S."/>
            <person name="Shirato S."/>
            <person name="Slamovits C.H."/>
            <person name="Spencer D.F."/>
            <person name="Suzuki S."/>
            <person name="Worden A.Z."/>
            <person name="Zauner S."/>
            <person name="Barry K."/>
            <person name="Bell C."/>
            <person name="Bharti A.K."/>
            <person name="Crow J.A."/>
            <person name="Grimwood J."/>
            <person name="Kramer R."/>
            <person name="Lindquist E."/>
            <person name="Lucas S."/>
            <person name="Salamov A."/>
            <person name="McFadden G.I."/>
            <person name="Lane C.E."/>
            <person name="Keeling P.J."/>
            <person name="Gray M.W."/>
            <person name="Grigoriev I.V."/>
            <person name="Archibald J.M."/>
        </authorList>
    </citation>
    <scope>NUCLEOTIDE SEQUENCE</scope>
    <source>
        <strain evidence="9 11">CCMP2712</strain>
    </source>
</reference>
<comment type="similarity">
    <text evidence="2">Belongs to the RPAP1 family.</text>
</comment>
<dbReference type="GO" id="GO:0006366">
    <property type="term" value="P:transcription by RNA polymerase II"/>
    <property type="evidence" value="ECO:0007669"/>
    <property type="project" value="InterPro"/>
</dbReference>
<feature type="domain" description="RPAP1 C-terminal" evidence="6">
    <location>
        <begin position="346"/>
        <end position="411"/>
    </location>
</feature>
<dbReference type="InterPro" id="IPR057989">
    <property type="entry name" value="TPR_RPAP1/MINIYO-like"/>
</dbReference>
<name>L1JDT6_GUITC</name>
<dbReference type="GeneID" id="17303441"/>
<proteinExistence type="inferred from homology"/>